<name>A0A7J6JMX3_COLFN</name>
<protein>
    <submittedName>
        <fullName evidence="3">Heterokaryon incompatibility protein 6, OR allele</fullName>
    </submittedName>
</protein>
<evidence type="ECO:0000259" key="2">
    <source>
        <dbReference type="Pfam" id="PF06985"/>
    </source>
</evidence>
<feature type="region of interest" description="Disordered" evidence="1">
    <location>
        <begin position="23"/>
        <end position="47"/>
    </location>
</feature>
<keyword evidence="4" id="KW-1185">Reference proteome</keyword>
<dbReference type="PANTHER" id="PTHR24148">
    <property type="entry name" value="ANKYRIN REPEAT DOMAIN-CONTAINING PROTEIN 39 HOMOLOG-RELATED"/>
    <property type="match status" value="1"/>
</dbReference>
<feature type="domain" description="Heterokaryon incompatibility" evidence="2">
    <location>
        <begin position="84"/>
        <end position="260"/>
    </location>
</feature>
<accession>A0A7J6JMX3</accession>
<dbReference type="EMBL" id="ANPB02000001">
    <property type="protein sequence ID" value="KAF4492064.1"/>
    <property type="molecule type" value="Genomic_DNA"/>
</dbReference>
<reference evidence="3 4" key="1">
    <citation type="submission" date="2012-08" db="EMBL/GenBank/DDBJ databases">
        <authorList>
            <person name="Gan P.H.P."/>
            <person name="Ikeda K."/>
            <person name="Irieda H."/>
            <person name="Narusaka M."/>
            <person name="O'Connell R.J."/>
            <person name="Narusaka Y."/>
            <person name="Takano Y."/>
            <person name="Kubo Y."/>
            <person name="Shirasu K."/>
        </authorList>
    </citation>
    <scope>NUCLEOTIDE SEQUENCE [LARGE SCALE GENOMIC DNA]</scope>
    <source>
        <strain evidence="3 4">Nara gc5</strain>
    </source>
</reference>
<dbReference type="RefSeq" id="XP_066009865.1">
    <property type="nucleotide sequence ID" value="XM_066150642.1"/>
</dbReference>
<dbReference type="InterPro" id="IPR010730">
    <property type="entry name" value="HET"/>
</dbReference>
<reference evidence="3 4" key="2">
    <citation type="submission" date="2020-04" db="EMBL/GenBank/DDBJ databases">
        <title>Genome sequencing and assembly of multiple isolates from the Colletotrichum gloeosporioides species complex.</title>
        <authorList>
            <person name="Gan P."/>
            <person name="Shirasu K."/>
        </authorList>
    </citation>
    <scope>NUCLEOTIDE SEQUENCE [LARGE SCALE GENOMIC DNA]</scope>
    <source>
        <strain evidence="3 4">Nara gc5</strain>
    </source>
</reference>
<dbReference type="OrthoDB" id="4850135at2759"/>
<dbReference type="InParanoid" id="A0A7J6JMX3"/>
<dbReference type="PANTHER" id="PTHR24148:SF73">
    <property type="entry name" value="HET DOMAIN PROTEIN (AFU_ORTHOLOGUE AFUA_8G01020)"/>
    <property type="match status" value="1"/>
</dbReference>
<dbReference type="Proteomes" id="UP000011096">
    <property type="component" value="Unassembled WGS sequence"/>
</dbReference>
<dbReference type="Pfam" id="PF06985">
    <property type="entry name" value="HET"/>
    <property type="match status" value="1"/>
</dbReference>
<gene>
    <name evidence="3" type="ORF">CGGC5_v000200</name>
</gene>
<dbReference type="AlphaFoldDB" id="A0A7J6JMX3"/>
<dbReference type="InterPro" id="IPR052895">
    <property type="entry name" value="HetReg/Transcr_Mod"/>
</dbReference>
<evidence type="ECO:0000256" key="1">
    <source>
        <dbReference type="SAM" id="MobiDB-lite"/>
    </source>
</evidence>
<dbReference type="GeneID" id="43610649"/>
<sequence length="323" mass="36569">MNDTRPENFETIYEFLEEEEASVMTEGFQRPPPAAQHNNKHNSRSSSRLNKVLRLLVISPSSQAGDKIMCRMRYAYLSNQQEHTALSYAWGDRRDTAMISLSESLPIYPYYAGSPYSAAYLQGPPPPHPFPPYPTASTAIRVTSSLRDALCALRHTDREVEVLVDALSINQSDDDELSSQVQIKDRIYESAAQVAVWLGPSSDNSTLAMDTLREIGADPNWQDPGTRIRTLATSLPRNAISSIVDLFERNYWKRLWIVQEIFYARSAVLYCGKDCIEWKEIRQAMALFKTAEWSRVMNELYPPGSSLARGSRSHYSFAQVLAT</sequence>
<evidence type="ECO:0000313" key="3">
    <source>
        <dbReference type="EMBL" id="KAF4492064.1"/>
    </source>
</evidence>
<proteinExistence type="predicted"/>
<evidence type="ECO:0000313" key="4">
    <source>
        <dbReference type="Proteomes" id="UP000011096"/>
    </source>
</evidence>
<organism evidence="3 4">
    <name type="scientific">Colletotrichum fructicola (strain Nara gc5)</name>
    <name type="common">Anthracnose fungus</name>
    <name type="synonym">Colletotrichum gloeosporioides (strain Nara gc5)</name>
    <dbReference type="NCBI Taxonomy" id="1213859"/>
    <lineage>
        <taxon>Eukaryota</taxon>
        <taxon>Fungi</taxon>
        <taxon>Dikarya</taxon>
        <taxon>Ascomycota</taxon>
        <taxon>Pezizomycotina</taxon>
        <taxon>Sordariomycetes</taxon>
        <taxon>Hypocreomycetidae</taxon>
        <taxon>Glomerellales</taxon>
        <taxon>Glomerellaceae</taxon>
        <taxon>Colletotrichum</taxon>
        <taxon>Colletotrichum gloeosporioides species complex</taxon>
    </lineage>
</organism>
<comment type="caution">
    <text evidence="3">The sequence shown here is derived from an EMBL/GenBank/DDBJ whole genome shotgun (WGS) entry which is preliminary data.</text>
</comment>